<evidence type="ECO:0000256" key="2">
    <source>
        <dbReference type="RuleBase" id="RU003707"/>
    </source>
</evidence>
<comment type="similarity">
    <text evidence="1 2">Belongs to the enoyl-CoA hydratase/isomerase family.</text>
</comment>
<dbReference type="Pfam" id="PF00378">
    <property type="entry name" value="ECH_1"/>
    <property type="match status" value="1"/>
</dbReference>
<protein>
    <submittedName>
        <fullName evidence="3">Enoyl-CoA hydratase/carnithine racemase</fullName>
    </submittedName>
</protein>
<dbReference type="PANTHER" id="PTHR11941:SF54">
    <property type="entry name" value="ENOYL-COA HYDRATASE, MITOCHONDRIAL"/>
    <property type="match status" value="1"/>
</dbReference>
<evidence type="ECO:0000256" key="1">
    <source>
        <dbReference type="ARBA" id="ARBA00005254"/>
    </source>
</evidence>
<dbReference type="CDD" id="cd06558">
    <property type="entry name" value="crotonase-like"/>
    <property type="match status" value="1"/>
</dbReference>
<dbReference type="SUPFAM" id="SSF52096">
    <property type="entry name" value="ClpP/crotonase"/>
    <property type="match status" value="1"/>
</dbReference>
<dbReference type="AlphaFoldDB" id="A0A1I1ZSC8"/>
<dbReference type="GO" id="GO:0003824">
    <property type="term" value="F:catalytic activity"/>
    <property type="evidence" value="ECO:0007669"/>
    <property type="project" value="InterPro"/>
</dbReference>
<dbReference type="EMBL" id="FOMZ01000011">
    <property type="protein sequence ID" value="SFE34609.1"/>
    <property type="molecule type" value="Genomic_DNA"/>
</dbReference>
<accession>A0A1I1ZSC8</accession>
<sequence>MSTGFEDASPVAVRRPSSQVVELTVGDATKRNALNRAGWDLLRRTVERIGTEETTRVVVLRGRHGTFCAGSDMTEWVDADLDSVEDSFARMEAAFHAVERCPVPVVAEISGVAAGAGCQLALACDLRYMSTSARIGMPIIRLGINTSPAFAARMVSLVGPARARRLLYTGELLDGVAAVAEGLVECAVPETELTERTEELLTAIVEKPPAAIRAAKAAVATALDHPPSNGSPAVDPETFPTNIRGFLGA</sequence>
<dbReference type="RefSeq" id="WP_092928377.1">
    <property type="nucleotide sequence ID" value="NZ_FOMZ01000011.1"/>
</dbReference>
<proteinExistence type="inferred from homology"/>
<keyword evidence="4" id="KW-1185">Reference proteome</keyword>
<dbReference type="PROSITE" id="PS00166">
    <property type="entry name" value="ENOYL_COA_HYDRATASE"/>
    <property type="match status" value="1"/>
</dbReference>
<dbReference type="Gene3D" id="3.90.226.10">
    <property type="entry name" value="2-enoyl-CoA Hydratase, Chain A, domain 1"/>
    <property type="match status" value="1"/>
</dbReference>
<dbReference type="InterPro" id="IPR029045">
    <property type="entry name" value="ClpP/crotonase-like_dom_sf"/>
</dbReference>
<dbReference type="Proteomes" id="UP000198716">
    <property type="component" value="Unassembled WGS sequence"/>
</dbReference>
<gene>
    <name evidence="3" type="ORF">SAMN04487819_111128</name>
</gene>
<dbReference type="InterPro" id="IPR001753">
    <property type="entry name" value="Enoyl-CoA_hydra/iso"/>
</dbReference>
<organism evidence="3 4">
    <name type="scientific">Actinopolyspora alba</name>
    <dbReference type="NCBI Taxonomy" id="673379"/>
    <lineage>
        <taxon>Bacteria</taxon>
        <taxon>Bacillati</taxon>
        <taxon>Actinomycetota</taxon>
        <taxon>Actinomycetes</taxon>
        <taxon>Actinopolysporales</taxon>
        <taxon>Actinopolysporaceae</taxon>
        <taxon>Actinopolyspora</taxon>
        <taxon>Actinopolyspora alba group</taxon>
    </lineage>
</organism>
<evidence type="ECO:0000313" key="3">
    <source>
        <dbReference type="EMBL" id="SFE34609.1"/>
    </source>
</evidence>
<evidence type="ECO:0000313" key="4">
    <source>
        <dbReference type="Proteomes" id="UP000198716"/>
    </source>
</evidence>
<dbReference type="PANTHER" id="PTHR11941">
    <property type="entry name" value="ENOYL-COA HYDRATASE-RELATED"/>
    <property type="match status" value="1"/>
</dbReference>
<dbReference type="GO" id="GO:0006635">
    <property type="term" value="P:fatty acid beta-oxidation"/>
    <property type="evidence" value="ECO:0007669"/>
    <property type="project" value="TreeGrafter"/>
</dbReference>
<reference evidence="4" key="1">
    <citation type="submission" date="2016-10" db="EMBL/GenBank/DDBJ databases">
        <authorList>
            <person name="Varghese N."/>
            <person name="Submissions S."/>
        </authorList>
    </citation>
    <scope>NUCLEOTIDE SEQUENCE [LARGE SCALE GENOMIC DNA]</scope>
    <source>
        <strain evidence="4">DSM 45004</strain>
    </source>
</reference>
<dbReference type="InterPro" id="IPR018376">
    <property type="entry name" value="Enoyl-CoA_hyd/isom_CS"/>
</dbReference>
<name>A0A1I1ZSC8_9ACTN</name>